<name>A0A2W0CK38_9BACL</name>
<evidence type="ECO:0000313" key="2">
    <source>
        <dbReference type="Proteomes" id="UP000247459"/>
    </source>
</evidence>
<dbReference type="EMBL" id="PRLG01000020">
    <property type="protein sequence ID" value="PYY28188.1"/>
    <property type="molecule type" value="Genomic_DNA"/>
</dbReference>
<reference evidence="1 2" key="1">
    <citation type="submission" date="2018-01" db="EMBL/GenBank/DDBJ databases">
        <title>Genome sequence of the PGP bacterium Paenibacillus illinoisensis E3.</title>
        <authorList>
            <person name="Rolli E."/>
            <person name="Marasco R."/>
            <person name="Bessem C."/>
            <person name="Michoud G."/>
            <person name="Gaiarsa S."/>
            <person name="Borin S."/>
            <person name="Daffonchio D."/>
        </authorList>
    </citation>
    <scope>NUCLEOTIDE SEQUENCE [LARGE SCALE GENOMIC DNA]</scope>
    <source>
        <strain evidence="1 2">E3</strain>
    </source>
</reference>
<organism evidence="1 2">
    <name type="scientific">Paenibacillus illinoisensis</name>
    <dbReference type="NCBI Taxonomy" id="59845"/>
    <lineage>
        <taxon>Bacteria</taxon>
        <taxon>Bacillati</taxon>
        <taxon>Bacillota</taxon>
        <taxon>Bacilli</taxon>
        <taxon>Bacillales</taxon>
        <taxon>Paenibacillaceae</taxon>
        <taxon>Paenibacillus</taxon>
    </lineage>
</organism>
<evidence type="ECO:0000313" key="1">
    <source>
        <dbReference type="EMBL" id="PYY28188.1"/>
    </source>
</evidence>
<gene>
    <name evidence="1" type="ORF">PIL02S_03334</name>
</gene>
<proteinExistence type="predicted"/>
<sequence>MSRNTKLQDSLDKLNKSLETLYMAIHRQHHCVNRMEKSVNEYFEIRNFLKNRNAKAGGDQK</sequence>
<accession>A0A2W0CK38</accession>
<dbReference type="Proteomes" id="UP000247459">
    <property type="component" value="Unassembled WGS sequence"/>
</dbReference>
<dbReference type="AlphaFoldDB" id="A0A2W0CK38"/>
<protein>
    <submittedName>
        <fullName evidence="1">Uncharacterized protein</fullName>
    </submittedName>
</protein>
<comment type="caution">
    <text evidence="1">The sequence shown here is derived from an EMBL/GenBank/DDBJ whole genome shotgun (WGS) entry which is preliminary data.</text>
</comment>